<dbReference type="InterPro" id="IPR013217">
    <property type="entry name" value="Methyltransf_12"/>
</dbReference>
<dbReference type="SUPFAM" id="SSF53901">
    <property type="entry name" value="Thiolase-like"/>
    <property type="match status" value="1"/>
</dbReference>
<dbReference type="InterPro" id="IPR009081">
    <property type="entry name" value="PP-bd_ACP"/>
</dbReference>
<dbReference type="InterPro" id="IPR042104">
    <property type="entry name" value="PKS_dehydratase_sf"/>
</dbReference>
<keyword evidence="5" id="KW-0560">Oxidoreductase</keyword>
<name>A0A9P7YSF7_9HELO</name>
<feature type="region of interest" description="N-terminal hotdog fold" evidence="8">
    <location>
        <begin position="953"/>
        <end position="1091"/>
    </location>
</feature>
<dbReference type="Pfam" id="PF08242">
    <property type="entry name" value="Methyltransf_12"/>
    <property type="match status" value="1"/>
</dbReference>
<dbReference type="Pfam" id="PF00109">
    <property type="entry name" value="ketoacyl-synt"/>
    <property type="match status" value="1"/>
</dbReference>
<feature type="domain" description="Carrier" evidence="10">
    <location>
        <begin position="2485"/>
        <end position="2562"/>
    </location>
</feature>
<dbReference type="PROSITE" id="PS50075">
    <property type="entry name" value="CARRIER"/>
    <property type="match status" value="1"/>
</dbReference>
<dbReference type="InterPro" id="IPR032821">
    <property type="entry name" value="PKS_assoc"/>
</dbReference>
<evidence type="ECO:0000256" key="4">
    <source>
        <dbReference type="ARBA" id="ARBA00022857"/>
    </source>
</evidence>
<dbReference type="InterPro" id="IPR039551">
    <property type="entry name" value="Cho/carn_acyl_trans"/>
</dbReference>
<organism evidence="13 14">
    <name type="scientific">Amylocarpus encephaloides</name>
    <dbReference type="NCBI Taxonomy" id="45428"/>
    <lineage>
        <taxon>Eukaryota</taxon>
        <taxon>Fungi</taxon>
        <taxon>Dikarya</taxon>
        <taxon>Ascomycota</taxon>
        <taxon>Pezizomycotina</taxon>
        <taxon>Leotiomycetes</taxon>
        <taxon>Helotiales</taxon>
        <taxon>Helotiales incertae sedis</taxon>
        <taxon>Amylocarpus</taxon>
    </lineage>
</organism>
<feature type="domain" description="PKS/mFAS DH" evidence="12">
    <location>
        <begin position="953"/>
        <end position="1274"/>
    </location>
</feature>
<dbReference type="EMBL" id="MU251373">
    <property type="protein sequence ID" value="KAG9238233.1"/>
    <property type="molecule type" value="Genomic_DNA"/>
</dbReference>
<dbReference type="InterPro" id="IPR020841">
    <property type="entry name" value="PKS_Beta-ketoAc_synthase_dom"/>
</dbReference>
<dbReference type="CDD" id="cd05195">
    <property type="entry name" value="enoyl_red"/>
    <property type="match status" value="1"/>
</dbReference>
<dbReference type="InterPro" id="IPR049551">
    <property type="entry name" value="PKS_DH_C"/>
</dbReference>
<dbReference type="SMART" id="SM00829">
    <property type="entry name" value="PKS_ER"/>
    <property type="match status" value="1"/>
</dbReference>
<reference evidence="13" key="1">
    <citation type="journal article" date="2021" name="IMA Fungus">
        <title>Genomic characterization of three marine fungi, including Emericellopsis atlantica sp. nov. with signatures of a generalist lifestyle and marine biomass degradation.</title>
        <authorList>
            <person name="Hagestad O.C."/>
            <person name="Hou L."/>
            <person name="Andersen J.H."/>
            <person name="Hansen E.H."/>
            <person name="Altermark B."/>
            <person name="Li C."/>
            <person name="Kuhnert E."/>
            <person name="Cox R.J."/>
            <person name="Crous P.W."/>
            <person name="Spatafora J.W."/>
            <person name="Lail K."/>
            <person name="Amirebrahimi M."/>
            <person name="Lipzen A."/>
            <person name="Pangilinan J."/>
            <person name="Andreopoulos W."/>
            <person name="Hayes R.D."/>
            <person name="Ng V."/>
            <person name="Grigoriev I.V."/>
            <person name="Jackson S.A."/>
            <person name="Sutton T.D.S."/>
            <person name="Dobson A.D.W."/>
            <person name="Rama T."/>
        </authorList>
    </citation>
    <scope>NUCLEOTIDE SEQUENCE</scope>
    <source>
        <strain evidence="13">TRa018bII</strain>
    </source>
</reference>
<dbReference type="SUPFAM" id="SSF52151">
    <property type="entry name" value="FabD/lysophospholipase-like"/>
    <property type="match status" value="1"/>
</dbReference>
<dbReference type="InterPro" id="IPR001227">
    <property type="entry name" value="Ac_transferase_dom_sf"/>
</dbReference>
<dbReference type="GO" id="GO:0016491">
    <property type="term" value="F:oxidoreductase activity"/>
    <property type="evidence" value="ECO:0007669"/>
    <property type="project" value="UniProtKB-KW"/>
</dbReference>
<dbReference type="FunFam" id="3.40.50.720:FF:000209">
    <property type="entry name" value="Polyketide synthase Pks12"/>
    <property type="match status" value="1"/>
</dbReference>
<feature type="active site" description="Proton acceptor; for dehydratase activity" evidence="8">
    <location>
        <position position="985"/>
    </location>
</feature>
<dbReference type="InterPro" id="IPR057326">
    <property type="entry name" value="KR_dom"/>
</dbReference>
<dbReference type="InterPro" id="IPR016036">
    <property type="entry name" value="Malonyl_transacylase_ACP-bd"/>
</dbReference>
<evidence type="ECO:0000256" key="7">
    <source>
        <dbReference type="ARBA" id="ARBA00023315"/>
    </source>
</evidence>
<dbReference type="GO" id="GO:0044550">
    <property type="term" value="P:secondary metabolite biosynthetic process"/>
    <property type="evidence" value="ECO:0007669"/>
    <property type="project" value="TreeGrafter"/>
</dbReference>
<dbReference type="InterPro" id="IPR014043">
    <property type="entry name" value="Acyl_transferase_dom"/>
</dbReference>
<dbReference type="InterPro" id="IPR014030">
    <property type="entry name" value="Ketoacyl_synth_N"/>
</dbReference>
<feature type="region of interest" description="Disordered" evidence="9">
    <location>
        <begin position="2575"/>
        <end position="2613"/>
    </location>
</feature>
<evidence type="ECO:0000256" key="6">
    <source>
        <dbReference type="ARBA" id="ARBA00023268"/>
    </source>
</evidence>
<dbReference type="SUPFAM" id="SSF52777">
    <property type="entry name" value="CoA-dependent acyltransferases"/>
    <property type="match status" value="2"/>
</dbReference>
<feature type="region of interest" description="C-terminal hotdog fold" evidence="8">
    <location>
        <begin position="1120"/>
        <end position="1274"/>
    </location>
</feature>
<proteinExistence type="predicted"/>
<dbReference type="InterPro" id="IPR023213">
    <property type="entry name" value="CAT-like_dom_sf"/>
</dbReference>
<dbReference type="SMART" id="SM00826">
    <property type="entry name" value="PKS_DH"/>
    <property type="match status" value="1"/>
</dbReference>
<dbReference type="Gene3D" id="3.40.50.720">
    <property type="entry name" value="NAD(P)-binding Rossmann-like Domain"/>
    <property type="match status" value="2"/>
</dbReference>
<keyword evidence="14" id="KW-1185">Reference proteome</keyword>
<dbReference type="GO" id="GO:0031177">
    <property type="term" value="F:phosphopantetheine binding"/>
    <property type="evidence" value="ECO:0007669"/>
    <property type="project" value="InterPro"/>
</dbReference>
<dbReference type="Pfam" id="PF08659">
    <property type="entry name" value="KR"/>
    <property type="match status" value="1"/>
</dbReference>
<evidence type="ECO:0000256" key="3">
    <source>
        <dbReference type="ARBA" id="ARBA00022679"/>
    </source>
</evidence>
<dbReference type="Pfam" id="PF14765">
    <property type="entry name" value="PS-DH"/>
    <property type="match status" value="1"/>
</dbReference>
<feature type="region of interest" description="Disordered" evidence="9">
    <location>
        <begin position="446"/>
        <end position="466"/>
    </location>
</feature>
<gene>
    <name evidence="13" type="ORF">BJ875DRAFT_492652</name>
</gene>
<dbReference type="Pfam" id="PF00698">
    <property type="entry name" value="Acyl_transf_1"/>
    <property type="match status" value="1"/>
</dbReference>
<dbReference type="Gene3D" id="3.90.180.10">
    <property type="entry name" value="Medium-chain alcohol dehydrogenases, catalytic domain"/>
    <property type="match status" value="1"/>
</dbReference>
<dbReference type="InterPro" id="IPR016039">
    <property type="entry name" value="Thiolase-like"/>
</dbReference>
<dbReference type="PANTHER" id="PTHR43775">
    <property type="entry name" value="FATTY ACID SYNTHASE"/>
    <property type="match status" value="1"/>
</dbReference>
<keyword evidence="1" id="KW-0596">Phosphopantetheine</keyword>
<dbReference type="InterPro" id="IPR042231">
    <property type="entry name" value="Cho/carn_acyl_trans_2"/>
</dbReference>
<protein>
    <recommendedName>
        <fullName evidence="15">Carrier domain-containing protein</fullName>
    </recommendedName>
</protein>
<dbReference type="Gene3D" id="3.30.559.70">
    <property type="entry name" value="Choline/Carnitine o-acyltransferase, domain 2"/>
    <property type="match status" value="1"/>
</dbReference>
<dbReference type="GO" id="GO:0004312">
    <property type="term" value="F:fatty acid synthase activity"/>
    <property type="evidence" value="ECO:0007669"/>
    <property type="project" value="TreeGrafter"/>
</dbReference>
<dbReference type="GO" id="GO:0006633">
    <property type="term" value="P:fatty acid biosynthetic process"/>
    <property type="evidence" value="ECO:0007669"/>
    <property type="project" value="TreeGrafter"/>
</dbReference>
<feature type="compositionally biased region" description="Polar residues" evidence="9">
    <location>
        <begin position="452"/>
        <end position="466"/>
    </location>
</feature>
<dbReference type="GO" id="GO:1901336">
    <property type="term" value="P:lactone biosynthetic process"/>
    <property type="evidence" value="ECO:0007669"/>
    <property type="project" value="UniProtKB-ARBA"/>
</dbReference>
<comment type="caution">
    <text evidence="13">The sequence shown here is derived from an EMBL/GenBank/DDBJ whole genome shotgun (WGS) entry which is preliminary data.</text>
</comment>
<dbReference type="CDD" id="cd00833">
    <property type="entry name" value="PKS"/>
    <property type="match status" value="1"/>
</dbReference>
<dbReference type="InterPro" id="IPR013154">
    <property type="entry name" value="ADH-like_N"/>
</dbReference>
<dbReference type="Pfam" id="PF00755">
    <property type="entry name" value="Carn_acyltransf"/>
    <property type="match status" value="1"/>
</dbReference>
<dbReference type="Gene3D" id="3.40.47.10">
    <property type="match status" value="1"/>
</dbReference>
<dbReference type="PANTHER" id="PTHR43775:SF22">
    <property type="entry name" value="SYNTHASE, PUTATIVE (JCVI)-RELATED"/>
    <property type="match status" value="1"/>
</dbReference>
<feature type="non-terminal residue" evidence="13">
    <location>
        <position position="1"/>
    </location>
</feature>
<dbReference type="CDD" id="cd02440">
    <property type="entry name" value="AdoMet_MTases"/>
    <property type="match status" value="1"/>
</dbReference>
<dbReference type="InterPro" id="IPR020843">
    <property type="entry name" value="ER"/>
</dbReference>
<dbReference type="Pfam" id="PF02801">
    <property type="entry name" value="Ketoacyl-synt_C"/>
    <property type="match status" value="1"/>
</dbReference>
<dbReference type="InterPro" id="IPR049900">
    <property type="entry name" value="PKS_mFAS_DH"/>
</dbReference>
<dbReference type="PROSITE" id="PS52019">
    <property type="entry name" value="PKS_MFAS_DH"/>
    <property type="match status" value="1"/>
</dbReference>
<dbReference type="Pfam" id="PF23297">
    <property type="entry name" value="ACP_SdgA_C"/>
    <property type="match status" value="1"/>
</dbReference>
<dbReference type="InterPro" id="IPR013968">
    <property type="entry name" value="PKS_KR"/>
</dbReference>
<dbReference type="Gene3D" id="3.40.366.10">
    <property type="entry name" value="Malonyl-Coenzyme A Acyl Carrier Protein, domain 2"/>
    <property type="match status" value="1"/>
</dbReference>
<keyword evidence="4" id="KW-0521">NADP</keyword>
<dbReference type="SUPFAM" id="SSF53335">
    <property type="entry name" value="S-adenosyl-L-methionine-dependent methyltransferases"/>
    <property type="match status" value="1"/>
</dbReference>
<dbReference type="InterPro" id="IPR016035">
    <property type="entry name" value="Acyl_Trfase/lysoPLipase"/>
</dbReference>
<evidence type="ECO:0000256" key="5">
    <source>
        <dbReference type="ARBA" id="ARBA00023002"/>
    </source>
</evidence>
<dbReference type="InterPro" id="IPR050091">
    <property type="entry name" value="PKS_NRPS_Biosynth_Enz"/>
</dbReference>
<evidence type="ECO:0000259" key="12">
    <source>
        <dbReference type="PROSITE" id="PS52019"/>
    </source>
</evidence>
<dbReference type="SUPFAM" id="SSF50129">
    <property type="entry name" value="GroES-like"/>
    <property type="match status" value="1"/>
</dbReference>
<dbReference type="InterPro" id="IPR049552">
    <property type="entry name" value="PKS_DH_N"/>
</dbReference>
<keyword evidence="6" id="KW-0511">Multifunctional enzyme</keyword>
<dbReference type="InterPro" id="IPR011032">
    <property type="entry name" value="GroES-like_sf"/>
</dbReference>
<evidence type="ECO:0000259" key="11">
    <source>
        <dbReference type="PROSITE" id="PS52004"/>
    </source>
</evidence>
<dbReference type="Pfam" id="PF08240">
    <property type="entry name" value="ADH_N"/>
    <property type="match status" value="1"/>
</dbReference>
<dbReference type="InterPro" id="IPR014031">
    <property type="entry name" value="Ketoacyl_synth_C"/>
</dbReference>
<dbReference type="SMART" id="SM00827">
    <property type="entry name" value="PKS_AT"/>
    <property type="match status" value="1"/>
</dbReference>
<dbReference type="Gene3D" id="3.30.559.10">
    <property type="entry name" value="Chloramphenicol acetyltransferase-like domain"/>
    <property type="match status" value="1"/>
</dbReference>
<dbReference type="Gene3D" id="3.10.129.110">
    <property type="entry name" value="Polyketide synthase dehydratase"/>
    <property type="match status" value="1"/>
</dbReference>
<dbReference type="OrthoDB" id="329835at2759"/>
<feature type="domain" description="Ketosynthase family 3 (KS3)" evidence="11">
    <location>
        <begin position="5"/>
        <end position="431"/>
    </location>
</feature>
<dbReference type="Gene3D" id="1.10.1200.10">
    <property type="entry name" value="ACP-like"/>
    <property type="match status" value="1"/>
</dbReference>
<dbReference type="Pfam" id="PF13602">
    <property type="entry name" value="ADH_zinc_N_2"/>
    <property type="match status" value="1"/>
</dbReference>
<dbReference type="Gene3D" id="3.40.50.150">
    <property type="entry name" value="Vaccinia Virus protein VP39"/>
    <property type="match status" value="1"/>
</dbReference>
<dbReference type="Pfam" id="PF23114">
    <property type="entry name" value="NAD-bd_HRPKS_sdrA"/>
    <property type="match status" value="1"/>
</dbReference>
<dbReference type="SUPFAM" id="SSF55048">
    <property type="entry name" value="Probable ACP-binding domain of malonyl-CoA ACP transacylase"/>
    <property type="match status" value="1"/>
</dbReference>
<dbReference type="InterPro" id="IPR029063">
    <property type="entry name" value="SAM-dependent_MTases_sf"/>
</dbReference>
<dbReference type="PROSITE" id="PS52004">
    <property type="entry name" value="KS3_2"/>
    <property type="match status" value="1"/>
</dbReference>
<evidence type="ECO:0000259" key="10">
    <source>
        <dbReference type="PROSITE" id="PS50075"/>
    </source>
</evidence>
<evidence type="ECO:0000256" key="9">
    <source>
        <dbReference type="SAM" id="MobiDB-lite"/>
    </source>
</evidence>
<evidence type="ECO:0008006" key="15">
    <source>
        <dbReference type="Google" id="ProtNLM"/>
    </source>
</evidence>
<dbReference type="SMART" id="SM00825">
    <property type="entry name" value="PKS_KS"/>
    <property type="match status" value="1"/>
</dbReference>
<keyword evidence="3" id="KW-0808">Transferase</keyword>
<evidence type="ECO:0000256" key="2">
    <source>
        <dbReference type="ARBA" id="ARBA00022553"/>
    </source>
</evidence>
<feature type="compositionally biased region" description="Polar residues" evidence="9">
    <location>
        <begin position="2595"/>
        <end position="2608"/>
    </location>
</feature>
<dbReference type="SUPFAM" id="SSF51735">
    <property type="entry name" value="NAD(P)-binding Rossmann-fold domains"/>
    <property type="match status" value="2"/>
</dbReference>
<dbReference type="Proteomes" id="UP000824998">
    <property type="component" value="Unassembled WGS sequence"/>
</dbReference>
<evidence type="ECO:0000256" key="8">
    <source>
        <dbReference type="PROSITE-ProRule" id="PRU01363"/>
    </source>
</evidence>
<sequence length="3179" mass="350808">MAGVPVSIAVVGIGCRFPGGANDPEKLWDLLSEGRDAWSEVPKNRFNSRSFYHPNAGETQGMYNHHGGHFLEQDIAAFDSGFFGIPPFESQAIDPQQRILLEVAYEALENAGIPLESAQGTDTAVYVAVFSQDYAAIQNKDLDDLPKYHITGTGIAIAANRLSYLFDLKGPSVTVDTGCSGSLVAIHQACQSLRTGECSMAMAGGTNLLLSPDFMIPLSHAHILNRDGKCYSFDDRGSGYGRGEGAGIIVMKRLDDAIKAGDHIRGIIRNTGINQDGRTQGITVPSREAQTSLIRTVYTKAGLDPSRTAFVEAHGTGTIVGDAEELATITACFRGESQQAGPLFVGSLKPNIGHLESASGVAGLIKAILMLENGQYPPNLLLNNPKESLKLENMRIKIPRQLEPWTKGALRRVSVNSFGYGGTNAHAILDASILRKQKEDPIKSLNGVNGHAHTSLNGTQPSKAKTNDCQTEENFVTNCVQANQALQVFTLTAKSESSLAKAIKDLHEWILDPPKSTKDLLYGLAHTLVSRRSLMQWRCTFTASSMEEVRLALESKDLRPSRASSNHHTVFVFTGQGSQWFAMGRELLPLPSPFRDSIIRSEKILKKLGSSWSLVDELNMGKLDSRIKESEIAQPMTTALQIALVNLLRSIGVTPEAVIGHSSGEIAAAYTVGALSQQSALRVAYSRGLLQVKSSARGAMLAVGLGEKDVQKYISTLRAGLAVVACANSPSSVTISGDEGAIVELKNALDGHSIFARRLLVDTAYHSHHVQSVAAQYLSDLAGLKSSQATTSIKFFSSVTASEKVSSFDSDYWVANLVSKVRFHEALERLCLNHNVGSSLLSAKEVLVEIGPHSALAGPVRQTIIPLSLAYGFAYLSPLIRKQDAASSFLHFVGSYFEQGCQVDLGAANSLFTSKHKQNVLSNLPPYAWDHSTTYWHESRLSKEHRFREFPYHDLLGVRIPASTDLHPTWRHIVSPTRLPWVRDHVIDGVMVFPASGYICMAIEAITQVISRGERSPGVSRYLLRNVVFLNTLAIPESPQEVEVQLSLTATGQEIDTATFSGEEFCVSSIFADGATVEHCRGFIAVELISSNDEVETRREQDLSYATQKGILENTRKTNARKVDCRTWYANLQSKGNLYGPNFSCLRELLVDDPCTSGTLTVPDVVECMPDKYMQPHLIHPGTLDSMIHAALPLFEEIPGAKSWVTASIDELSISSKIPNTSGTPLSFVTVKVGDDFTSKANISIFQKCLKADSDLVLHMLGAEFKAIGSTEHEKSGEGAGRDMSYQLKWGIDADHIQSSLLELPETETIQAGDLSQEQRIQLLSQAAVIYIRQCVDQIANHKTTHLLGHYQHHFSWMKRFQSTEEYRSLIASVDPEMKEFTLQEAGKLGVEGKMLARVGVNLATILTGALDPLPLMIEDNLLDELYAVDSTTTRCHLQMITYVNHLTFKNPNMRVLEIGGGTGSATLPLFQTLGPDGILPFSKYDFTDVSAGFLERSKARLESWAGYLHFQTYDITRDPVEQGFTKGVYDLIIASNVIHVATSLDNALSRVKSLLKPGGRLVLIETTRDFPYYTACFGVLEGWWGGVHDGRQDGPLISIERWNTALLRNGFSGAEIAVKDYGGAIHRAATLVTRALPQINGTAKNMPTPVKIVLSPSWGSTTPKFVTELSATFCEQGLQVSQGSLPLNIISSDTLYVFIDNSLRPALKTESPELFEQTKTLLVNATRVLWITAQDNTEEIRPLDNADRGIITGVGRVARSENESLELITLDVQDRISSSCQEILDVIKRVALLGFYDLHPVQTKELEYILKDGHLLIPRLIPDIKINYRIKHTAGPLQDEQQLFHQQDRQLKLEIPKLGFLDSIRFVEDDALHGPLREDNIEVKVQAWGVNFKDILVALGRINRSIPMAGEYSGIVTKVGKNFQDQFKIGDRVCGYGGTPFASHIRVNGYLGALIPKKIPLTVASAIPVVFSTAYYALIEVARLERGQSILIHSASGGVGQAAIRIAQQVGAIIFATVGSASKKRVLIDEFGIPEDHIFSSKLRTFKQGIQRWTLGKGVDVVLNSLTGQALQDSWSCIGHFGTFIELGKTDPLSKSMLSMKPFDKHVTFSSVDMLIMHQKRPEKTQQILKKVLSMFDAEIYKSIEPITVMQMSQLEDAFRTMQARKHIGKIVLEADSQTMVLALPRKMDGLLLSPDGTYLIAGGLGKLGLELAHFFIKHGAKYIALCSRKGLSPKKQAELEDRFQLLGATVGTFSCDVTIPSQVQRMVSAISQDMPPIKGLVQATMALKDCVLTKMDLEMFQASMKPKAIGTKILLQTLGTQPLDFCLMLSSVASIVGTLSQANYAAGNAFMDSLANSFNRNRGTHFIALNLALVNEASDTGATVSSTALKALLARQGSILIEMKNLLPVVEYAISTGAKDDGCKQIVMGFDYRSFAESDNVYSLQNPMFSHLLRSKDKEVVKPGPQKRQSIEELIRAAENVEQVETIISQEIGRKVSALVAMKYEEIDLQRKITDYGLDSLVLIELKNWFAHNFQAKIQVAELSESAHIVALTALIIKRSALITDRFSNQPSKNGHVNHADYMRDNTTDSKNKTNGVEQHSSTTLPKQPVPSLDHSLEQYLDAVCSIFTEEEFAEVRAQVDDFGKQGGLGRRLQGRLETLSNDASVENWQEQLFLDHMYLKNRAPLLPWTNFYGVFKLSSYTHSVAERASIISLSAHKFFKLLERGEIGQGDLNDAEQPLDMRNCEWFFNATREPHVGRDQMVKYPGNDHVIAFRRGHVFNIPLRQGDGIVSYQALRDAFQEILDLEQKPASWASVLTADHRDSWAMNRKGLVDISLDNAAWVHAIESSLFTVYLDDASPKDASERGAQFLHANGFNRWADKTVQFAICDNVVSAAIAEHSMLDGYIFRRLNHFVSEAMADFNPNDIPHVDNQSNYVSKPLEGYAFTTTPFLDQHIQRVRAQVQEQTSRYDFASFELTGIGSNFFRGHACPPKSGMQTLIQLACRRHFGYNPVSLETVSLGHFLKGRVDMLHTVRLDMVAFSVAADNMQAAAADLRALFFDAARTHSQNLLRVARGQGFFRHLWSLRWAIREGEEPPLLLKSALWEKSSPFTVVTDCLSSQGLEVGAINAELNSFWIHFDTEETTVRFSIWAPKGQTESFRRLIAKSAEDIQFILSR</sequence>
<dbReference type="InterPro" id="IPR020807">
    <property type="entry name" value="PKS_DH"/>
</dbReference>
<dbReference type="InterPro" id="IPR020806">
    <property type="entry name" value="PKS_PP-bd"/>
</dbReference>
<dbReference type="InterPro" id="IPR036291">
    <property type="entry name" value="NAD(P)-bd_dom_sf"/>
</dbReference>
<dbReference type="Pfam" id="PF16197">
    <property type="entry name" value="KAsynt_C_assoc"/>
    <property type="match status" value="1"/>
</dbReference>
<evidence type="ECO:0000313" key="14">
    <source>
        <dbReference type="Proteomes" id="UP000824998"/>
    </source>
</evidence>
<dbReference type="Pfam" id="PF21089">
    <property type="entry name" value="PKS_DH_N"/>
    <property type="match status" value="1"/>
</dbReference>
<accession>A0A9P7YSF7</accession>
<keyword evidence="2" id="KW-0597">Phosphoprotein</keyword>
<dbReference type="SMART" id="SM00823">
    <property type="entry name" value="PKS_PP"/>
    <property type="match status" value="1"/>
</dbReference>
<evidence type="ECO:0000313" key="13">
    <source>
        <dbReference type="EMBL" id="KAG9238233.1"/>
    </source>
</evidence>
<dbReference type="InterPro" id="IPR036736">
    <property type="entry name" value="ACP-like_sf"/>
</dbReference>
<dbReference type="SMART" id="SM00822">
    <property type="entry name" value="PKS_KR"/>
    <property type="match status" value="1"/>
</dbReference>
<evidence type="ECO:0000256" key="1">
    <source>
        <dbReference type="ARBA" id="ARBA00022450"/>
    </source>
</evidence>
<keyword evidence="7" id="KW-0012">Acyltransferase</keyword>
<feature type="compositionally biased region" description="Basic and acidic residues" evidence="9">
    <location>
        <begin position="2580"/>
        <end position="2594"/>
    </location>
</feature>
<dbReference type="InterPro" id="IPR056501">
    <property type="entry name" value="NAD-bd_HRPKS_sdrA"/>
</dbReference>
<dbReference type="FunFam" id="3.40.47.10:FF:000019">
    <property type="entry name" value="Polyketide synthase type I"/>
    <property type="match status" value="1"/>
</dbReference>
<dbReference type="SUPFAM" id="SSF47336">
    <property type="entry name" value="ACP-like"/>
    <property type="match status" value="1"/>
</dbReference>
<feature type="active site" description="Proton donor; for dehydratase activity" evidence="8">
    <location>
        <position position="1185"/>
    </location>
</feature>